<feature type="transmembrane region" description="Helical" evidence="1">
    <location>
        <begin position="34"/>
        <end position="53"/>
    </location>
</feature>
<dbReference type="RefSeq" id="WP_015363417.1">
    <property type="nucleotide sequence ID" value="NZ_QKZR01000009.1"/>
</dbReference>
<keyword evidence="1" id="KW-0812">Transmembrane</keyword>
<evidence type="ECO:0000313" key="3">
    <source>
        <dbReference type="Proteomes" id="UP000248584"/>
    </source>
</evidence>
<keyword evidence="1" id="KW-0472">Membrane</keyword>
<gene>
    <name evidence="2" type="ORF">LX97_03405</name>
</gene>
<protein>
    <recommendedName>
        <fullName evidence="4">Transmembrane protein</fullName>
    </recommendedName>
</protein>
<keyword evidence="3" id="KW-1185">Reference proteome</keyword>
<organism evidence="2 3">
    <name type="scientific">Nonlabens dokdonensis</name>
    <dbReference type="NCBI Taxonomy" id="328515"/>
    <lineage>
        <taxon>Bacteria</taxon>
        <taxon>Pseudomonadati</taxon>
        <taxon>Bacteroidota</taxon>
        <taxon>Flavobacteriia</taxon>
        <taxon>Flavobacteriales</taxon>
        <taxon>Flavobacteriaceae</taxon>
        <taxon>Nonlabens</taxon>
    </lineage>
</organism>
<proteinExistence type="predicted"/>
<reference evidence="2 3" key="1">
    <citation type="submission" date="2018-06" db="EMBL/GenBank/DDBJ databases">
        <title>Genomic Encyclopedia of Archaeal and Bacterial Type Strains, Phase II (KMG-II): from individual species to whole genera.</title>
        <authorList>
            <person name="Goeker M."/>
        </authorList>
    </citation>
    <scope>NUCLEOTIDE SEQUENCE [LARGE SCALE GENOMIC DNA]</scope>
    <source>
        <strain evidence="2 3">DSM 17205</strain>
    </source>
</reference>
<feature type="transmembrane region" description="Helical" evidence="1">
    <location>
        <begin position="130"/>
        <end position="149"/>
    </location>
</feature>
<accession>A0ABX5PTU1</accession>
<sequence>MSKYIEPRLRRDFGGVVNAYFDFLKGDHKNMFKVFITYNFIFIILLFLTNYIADTGVSTLIALSSGTYLDQTLDNSLETSFAASAIALIVNFIVTLFNACLAGSYMRIYERDRANNPNAKEVFHYAKKKLAGMFLIMLIGGIAVIPVAIASVIAIIIPIIGALVIFPVIMISYFTWLGLSMFSYAYDENLDAVAALGVGWNLLFSKFWKAIGVSFVVSMLLYIMSALFQLVPTGLIWFISYNSSGDNVELEENVLLRIVKFIFYALNSVSGMLVYFLIMFMIGYLYFNLHESKYNVFLKNRIAKLGVRDEE</sequence>
<feature type="transmembrane region" description="Helical" evidence="1">
    <location>
        <begin position="81"/>
        <end position="109"/>
    </location>
</feature>
<evidence type="ECO:0000313" key="2">
    <source>
        <dbReference type="EMBL" id="PZX36648.1"/>
    </source>
</evidence>
<evidence type="ECO:0000256" key="1">
    <source>
        <dbReference type="SAM" id="Phobius"/>
    </source>
</evidence>
<name>A0ABX5PTU1_9FLAO</name>
<feature type="transmembrane region" description="Helical" evidence="1">
    <location>
        <begin position="261"/>
        <end position="287"/>
    </location>
</feature>
<evidence type="ECO:0008006" key="4">
    <source>
        <dbReference type="Google" id="ProtNLM"/>
    </source>
</evidence>
<feature type="transmembrane region" description="Helical" evidence="1">
    <location>
        <begin position="189"/>
        <end position="208"/>
    </location>
</feature>
<feature type="transmembrane region" description="Helical" evidence="1">
    <location>
        <begin position="155"/>
        <end position="177"/>
    </location>
</feature>
<comment type="caution">
    <text evidence="2">The sequence shown here is derived from an EMBL/GenBank/DDBJ whole genome shotgun (WGS) entry which is preliminary data.</text>
</comment>
<feature type="transmembrane region" description="Helical" evidence="1">
    <location>
        <begin position="220"/>
        <end position="240"/>
    </location>
</feature>
<dbReference type="EMBL" id="QKZR01000009">
    <property type="protein sequence ID" value="PZX36648.1"/>
    <property type="molecule type" value="Genomic_DNA"/>
</dbReference>
<keyword evidence="1" id="KW-1133">Transmembrane helix</keyword>
<dbReference type="Proteomes" id="UP000248584">
    <property type="component" value="Unassembled WGS sequence"/>
</dbReference>